<comment type="caution">
    <text evidence="1">The sequence shown here is derived from an EMBL/GenBank/DDBJ whole genome shotgun (WGS) entry which is preliminary data.</text>
</comment>
<proteinExistence type="predicted"/>
<gene>
    <name evidence="1" type="ORF">CY35_07G085600</name>
</gene>
<keyword evidence="2" id="KW-1185">Reference proteome</keyword>
<name>A0ACB8HMP5_9BRYO</name>
<sequence length="793" mass="86685">MKGEGEEEQEVNIVYKTKVVQFLGRQVPIILQNDNGPCPLLAICNVLLLRNNLNVSTDLAEISLPELLSLIAERLLDVNSNIKNKDEEYVRNQQQNISDAIALLPRLATGIDVNVRFTHIHDFEFTPECAIFDLFDIGLVHGWLCDPQDEETSQMIGNHSYNALVEKLVALQASKGDSAANDVTGAVEESTVDFVAATTATLGVPTPSASQLWSSETSFEDLSYELNQGGPTTAANESPRKGDTEEAAALMQALQLSQSDGLTRVGTEDSGTSGKHDTDLPVLLTTHGTSPLLSSLSDDSTGNIDPQLEVIEMPEEGTELGVHEESISLNPVRRCPQGLDVPVRSFKQPIVPTPRLWLGEEKTVSGSHFAGASAANEEGLQGPSNFEGNDNIFVLGYDIDHPVKLLDVGEEDSESQRKATAEDPLLGHEHKAQMNDDGTSQRLHPNFGTDGFENVTKEQLCDTDEKALQKHERDSTLGDSRKQFLVRGPGSLGSSQSLESSGLDDEEPLYEGECDLANQGVSKYSDKEPLYEGEVILAEKGDIGGQLLDKSEAGSPNFKQSVAVSDREGKIIENFLNNNASQLTVYGLFSLIEGLKDRELCVFFRNNHFSTMFKFNRRLYLLASDQGYLNQPDLVWEELSSVDGDTVFTTGSFSVFQADHRSNTWNEQDAVAATADYMSSHNKPADHGGRSIYNSDLELAIALQQQELEQQQQPRLAVSSPSPPASQTSSSLGPSRMITRSTFNKQINMRLAGTSKAVNCETGSHKSKREVYHNVDKLAGSTYVMDNLILVQS</sequence>
<evidence type="ECO:0000313" key="1">
    <source>
        <dbReference type="EMBL" id="KAH9557468.1"/>
    </source>
</evidence>
<protein>
    <submittedName>
        <fullName evidence="1">Uncharacterized protein</fullName>
    </submittedName>
</protein>
<reference evidence="2" key="1">
    <citation type="journal article" date="2022" name="New Phytol.">
        <title>Phylogenomic structure and speciation in an emerging model: the Sphagnum magellanicum complex (Bryophyta).</title>
        <authorList>
            <person name="Shaw A.J."/>
            <person name="Piatkowski B."/>
            <person name="Duffy A.M."/>
            <person name="Aguero B."/>
            <person name="Imwattana K."/>
            <person name="Nieto-Lugilde M."/>
            <person name="Healey A."/>
            <person name="Weston D.J."/>
            <person name="Patel M.N."/>
            <person name="Schmutz J."/>
            <person name="Grimwood J."/>
            <person name="Yavitt J.B."/>
            <person name="Hassel K."/>
            <person name="Stenoien H.K."/>
            <person name="Flatberg K.I."/>
            <person name="Bickford C.P."/>
            <person name="Hicks K.A."/>
        </authorList>
    </citation>
    <scope>NUCLEOTIDE SEQUENCE [LARGE SCALE GENOMIC DNA]</scope>
</reference>
<accession>A0ACB8HMP5</accession>
<evidence type="ECO:0000313" key="2">
    <source>
        <dbReference type="Proteomes" id="UP000828922"/>
    </source>
</evidence>
<organism evidence="1 2">
    <name type="scientific">Sphagnum magellanicum</name>
    <dbReference type="NCBI Taxonomy" id="128215"/>
    <lineage>
        <taxon>Eukaryota</taxon>
        <taxon>Viridiplantae</taxon>
        <taxon>Streptophyta</taxon>
        <taxon>Embryophyta</taxon>
        <taxon>Bryophyta</taxon>
        <taxon>Sphagnophytina</taxon>
        <taxon>Sphagnopsida</taxon>
        <taxon>Sphagnales</taxon>
        <taxon>Sphagnaceae</taxon>
        <taxon>Sphagnum</taxon>
    </lineage>
</organism>
<dbReference type="EMBL" id="CM038913">
    <property type="protein sequence ID" value="KAH9557468.1"/>
    <property type="molecule type" value="Genomic_DNA"/>
</dbReference>
<dbReference type="Proteomes" id="UP000828922">
    <property type="component" value="Linkage Group LG07"/>
</dbReference>